<dbReference type="AlphaFoldDB" id="A0A1Y2SEP9"/>
<protein>
    <submittedName>
        <fullName evidence="1">Uncharacterized protein</fullName>
    </submittedName>
</protein>
<comment type="caution">
    <text evidence="1">The sequence shown here is derived from an EMBL/GenBank/DDBJ whole genome shotgun (WGS) entry which is preliminary data.</text>
</comment>
<gene>
    <name evidence="1" type="ORF">Xbed_03518</name>
</gene>
<accession>A0A1Y2SEP9</accession>
<dbReference type="Proteomes" id="UP000194204">
    <property type="component" value="Unassembled WGS sequence"/>
</dbReference>
<name>A0A1Y2SEP9_9GAMM</name>
<evidence type="ECO:0000313" key="1">
    <source>
        <dbReference type="EMBL" id="OTA16046.1"/>
    </source>
</evidence>
<dbReference type="RefSeq" id="WP_139837524.1">
    <property type="nucleotide sequence ID" value="NZ_CAWNHF010000154.1"/>
</dbReference>
<dbReference type="STRING" id="40578.Xbed_03518"/>
<sequence>MTTILKSNRPANAKTRRLAKQNEYWDRKRAEYEAKPISRSVEEIWDSIIRPVDETDVLANLVIGLNKDIKDDGNSGSCCMSEVALYSTKQRANRRLGAVTARV</sequence>
<dbReference type="OrthoDB" id="6448074at2"/>
<proteinExistence type="predicted"/>
<keyword evidence="2" id="KW-1185">Reference proteome</keyword>
<dbReference type="EMBL" id="MUBK01000048">
    <property type="protein sequence ID" value="OTA16046.1"/>
    <property type="molecule type" value="Genomic_DNA"/>
</dbReference>
<reference evidence="1 2" key="1">
    <citation type="submission" date="2017-01" db="EMBL/GenBank/DDBJ databases">
        <title>Deconstructing symbiosis and pathogenesis requirements using a combined genomic-metabolomic approach.</title>
        <authorList>
            <person name="Tobias N.J."/>
            <person name="Wolff H."/>
            <person name="Djahanschiri B."/>
            <person name="Ebersberger I."/>
            <person name="Bode H.B."/>
        </authorList>
    </citation>
    <scope>NUCLEOTIDE SEQUENCE [LARGE SCALE GENOMIC DNA]</scope>
    <source>
        <strain evidence="1 2">DSM 4764</strain>
    </source>
</reference>
<organism evidence="1 2">
    <name type="scientific">Xenorhabdus beddingii</name>
    <dbReference type="NCBI Taxonomy" id="40578"/>
    <lineage>
        <taxon>Bacteria</taxon>
        <taxon>Pseudomonadati</taxon>
        <taxon>Pseudomonadota</taxon>
        <taxon>Gammaproteobacteria</taxon>
        <taxon>Enterobacterales</taxon>
        <taxon>Morganellaceae</taxon>
        <taxon>Xenorhabdus</taxon>
    </lineage>
</organism>
<evidence type="ECO:0000313" key="2">
    <source>
        <dbReference type="Proteomes" id="UP000194204"/>
    </source>
</evidence>